<reference evidence="1" key="1">
    <citation type="submission" date="2022-01" db="EMBL/GenBank/DDBJ databases">
        <authorList>
            <person name="Criscuolo A."/>
        </authorList>
    </citation>
    <scope>NUCLEOTIDE SEQUENCE</scope>
    <source>
        <strain evidence="1">CIP111892</strain>
    </source>
</reference>
<accession>A0ABM9BSQ6</accession>
<dbReference type="RefSeq" id="WP_236330082.1">
    <property type="nucleotide sequence ID" value="NZ_CAKMMG010000001.1"/>
</dbReference>
<evidence type="ECO:0000313" key="2">
    <source>
        <dbReference type="Proteomes" id="UP000838324"/>
    </source>
</evidence>
<keyword evidence="2" id="KW-1185">Reference proteome</keyword>
<gene>
    <name evidence="1" type="ORF">PAECIP111892_00855</name>
</gene>
<organism evidence="1 2">
    <name type="scientific">Paenibacillus auburnensis</name>
    <dbReference type="NCBI Taxonomy" id="2905649"/>
    <lineage>
        <taxon>Bacteria</taxon>
        <taxon>Bacillati</taxon>
        <taxon>Bacillota</taxon>
        <taxon>Bacilli</taxon>
        <taxon>Bacillales</taxon>
        <taxon>Paenibacillaceae</taxon>
        <taxon>Paenibacillus</taxon>
    </lineage>
</organism>
<evidence type="ECO:0000313" key="1">
    <source>
        <dbReference type="EMBL" id="CAH1192116.1"/>
    </source>
</evidence>
<comment type="caution">
    <text evidence="1">The sequence shown here is derived from an EMBL/GenBank/DDBJ whole genome shotgun (WGS) entry which is preliminary data.</text>
</comment>
<dbReference type="EMBL" id="CAKMMG010000001">
    <property type="protein sequence ID" value="CAH1192116.1"/>
    <property type="molecule type" value="Genomic_DNA"/>
</dbReference>
<protein>
    <submittedName>
        <fullName evidence="1">Uncharacterized protein</fullName>
    </submittedName>
</protein>
<dbReference type="Proteomes" id="UP000838324">
    <property type="component" value="Unassembled WGS sequence"/>
</dbReference>
<proteinExistence type="predicted"/>
<sequence length="74" mass="8663">MLRKKKLIHQAIQNQMPVNVHLISGETYCGVCMEHEKPELFIIITGTESRAVFYWAIKRVTFINKIEQKERSST</sequence>
<name>A0ABM9BSQ6_9BACL</name>